<dbReference type="SUPFAM" id="SSF56349">
    <property type="entry name" value="DNA breaking-rejoining enzymes"/>
    <property type="match status" value="1"/>
</dbReference>
<evidence type="ECO:0000259" key="2">
    <source>
        <dbReference type="Pfam" id="PF00589"/>
    </source>
</evidence>
<dbReference type="CDD" id="cd00397">
    <property type="entry name" value="DNA_BRE_C"/>
    <property type="match status" value="1"/>
</dbReference>
<evidence type="ECO:0000256" key="1">
    <source>
        <dbReference type="ARBA" id="ARBA00023172"/>
    </source>
</evidence>
<feature type="domain" description="Tyr recombinase" evidence="2">
    <location>
        <begin position="195"/>
        <end position="371"/>
    </location>
</feature>
<proteinExistence type="predicted"/>
<dbReference type="Proteomes" id="UP001195963">
    <property type="component" value="Unassembled WGS sequence"/>
</dbReference>
<name>A0ABS7E755_9GAMM</name>
<dbReference type="RefSeq" id="WP_220110930.1">
    <property type="nucleotide sequence ID" value="NZ_JAHZST010000014.1"/>
</dbReference>
<evidence type="ECO:0000313" key="3">
    <source>
        <dbReference type="EMBL" id="MBW8185512.1"/>
    </source>
</evidence>
<dbReference type="Pfam" id="PF00589">
    <property type="entry name" value="Phage_integrase"/>
    <property type="match status" value="1"/>
</dbReference>
<organism evidence="3 4">
    <name type="scientific">Shewanella nanhaiensis</name>
    <dbReference type="NCBI Taxonomy" id="2864872"/>
    <lineage>
        <taxon>Bacteria</taxon>
        <taxon>Pseudomonadati</taxon>
        <taxon>Pseudomonadota</taxon>
        <taxon>Gammaproteobacteria</taxon>
        <taxon>Alteromonadales</taxon>
        <taxon>Shewanellaceae</taxon>
        <taxon>Shewanella</taxon>
    </lineage>
</organism>
<reference evidence="3 4" key="1">
    <citation type="submission" date="2021-07" db="EMBL/GenBank/DDBJ databases">
        <title>Shewanella sp. nov, isolated from SCS.</title>
        <authorList>
            <person name="Cao W.R."/>
        </authorList>
    </citation>
    <scope>NUCLEOTIDE SEQUENCE [LARGE SCALE GENOMIC DNA]</scope>
    <source>
        <strain evidence="3 4">NR704-98</strain>
    </source>
</reference>
<dbReference type="InterPro" id="IPR011010">
    <property type="entry name" value="DNA_brk_join_enz"/>
</dbReference>
<dbReference type="InterPro" id="IPR002104">
    <property type="entry name" value="Integrase_catalytic"/>
</dbReference>
<dbReference type="InterPro" id="IPR013762">
    <property type="entry name" value="Integrase-like_cat_sf"/>
</dbReference>
<sequence>MRVTYSVQSILEQELTLEQECYISKLWLPQKIQVQTDSDFDTTEVSTTQPMWVFYIGGERVSFNFSDVSSPHLLKLIKYCCTNLISTGRVLRSTEFTTIKECLLSVKLTFIEYQKKLELHSSNDNDRYFFDLKSLTRLLCQLEFPGFSLDNLEDLAFIPIPNHFNPFLKYQDIENSFPSALKSQISHSIVEKSKNVDAISTSELHDIVILGLCYFTGMRQIQLAKLAVNSFSIDTKNDTSELIRYSLEVPYAKQTKITSEKIKIALPMELGLIINEYIKRNSLEPNDRFIQFNTNLSSQINNALQRSLLSIQSNETQSAVAKREHILPRLTVVDFRHNVGHSLAMSGASADEIAYIMGHSSTIAAAHYIMATPELAMIKSKALGNNPVWQNMVNLLITGYTVEQSQWTGKTVSGTLGGELHIRVGGCDRVNEECHLAKVRSCYGCFYFRPFSELRKHRAVLRCVDKELIEIIDISEKSGNSRNPAIATLANIKLEVQMVINRLKGGGVDEESERQPK</sequence>
<dbReference type="Gene3D" id="1.10.443.10">
    <property type="entry name" value="Intergrase catalytic core"/>
    <property type="match status" value="1"/>
</dbReference>
<comment type="caution">
    <text evidence="3">The sequence shown here is derived from an EMBL/GenBank/DDBJ whole genome shotgun (WGS) entry which is preliminary data.</text>
</comment>
<protein>
    <submittedName>
        <fullName evidence="3">Site-specific integrase</fullName>
    </submittedName>
</protein>
<keyword evidence="1" id="KW-0233">DNA recombination</keyword>
<accession>A0ABS7E755</accession>
<keyword evidence="4" id="KW-1185">Reference proteome</keyword>
<dbReference type="EMBL" id="JAHZST010000014">
    <property type="protein sequence ID" value="MBW8185512.1"/>
    <property type="molecule type" value="Genomic_DNA"/>
</dbReference>
<gene>
    <name evidence="3" type="ORF">K0625_17825</name>
</gene>
<evidence type="ECO:0000313" key="4">
    <source>
        <dbReference type="Proteomes" id="UP001195963"/>
    </source>
</evidence>